<dbReference type="AlphaFoldDB" id="A0A5Q2MMM5"/>
<evidence type="ECO:0000256" key="2">
    <source>
        <dbReference type="ARBA" id="ARBA00010617"/>
    </source>
</evidence>
<comment type="similarity">
    <text evidence="2 9">Belongs to the cytochrome P450 family.</text>
</comment>
<evidence type="ECO:0000256" key="6">
    <source>
        <dbReference type="ARBA" id="ARBA00023004"/>
    </source>
</evidence>
<evidence type="ECO:0000256" key="5">
    <source>
        <dbReference type="ARBA" id="ARBA00023002"/>
    </source>
</evidence>
<dbReference type="PANTHER" id="PTHR24286:SF24">
    <property type="entry name" value="LANOSTEROL 14-ALPHA DEMETHYLASE"/>
    <property type="match status" value="1"/>
</dbReference>
<dbReference type="InterPro" id="IPR036396">
    <property type="entry name" value="Cyt_P450_sf"/>
</dbReference>
<dbReference type="GO" id="GO:0016125">
    <property type="term" value="P:sterol metabolic process"/>
    <property type="evidence" value="ECO:0007669"/>
    <property type="project" value="TreeGrafter"/>
</dbReference>
<sequence length="450" mass="50514">MPVVSQTTLAPPRRRGLPYVGRTLSYVRDPLQMMRSQYDGWGPVSDIDFVGKRWTVLLGPDACEVALRNADKAFASGDGWGYLVGPFFDRGLMLLDFEEHHRHRRIMQSAFTRDRIEGYTAALQPAVAAGVAAWQPGASFLAYPALKELTLDLATEVFMGGADLATPDELDRVNQAFIDCVQSATAMVRANVPGTRWGRAIRGRRLLEEFFGRHLATKRAAPGDDLFSVLCHLETEDGERFSDEDVVNHMIFLLMAAHDTSTITVSTVMQQLGQHPEWQERCRAEALALSEHPTLAELDGLVAIDQVMKESLRLVPPVPVLARRTVKETEVLGHSIPAGRLVAVMVHLSHHMAELWDEPERFDPERFSDDRREDKVHRYAWEPFGGGVHKCIGMFFAGAEVKTILVHLLRQFTWTVEPSYRAPMSYTSLPFPKDGQPVHLTRRPTPQEPS</sequence>
<dbReference type="Pfam" id="PF00067">
    <property type="entry name" value="p450"/>
    <property type="match status" value="1"/>
</dbReference>
<keyword evidence="12" id="KW-1185">Reference proteome</keyword>
<dbReference type="PANTHER" id="PTHR24286">
    <property type="entry name" value="CYTOCHROME P450 26"/>
    <property type="match status" value="1"/>
</dbReference>
<accession>A0A5Q2MMM5</accession>
<keyword evidence="6 8" id="KW-0408">Iron</keyword>
<dbReference type="GO" id="GO:0004497">
    <property type="term" value="F:monooxygenase activity"/>
    <property type="evidence" value="ECO:0007669"/>
    <property type="project" value="UniProtKB-KW"/>
</dbReference>
<reference evidence="11 12" key="1">
    <citation type="submission" date="2019-11" db="EMBL/GenBank/DDBJ databases">
        <authorList>
            <person name="Li J."/>
        </authorList>
    </citation>
    <scope>NUCLEOTIDE SEQUENCE [LARGE SCALE GENOMIC DNA]</scope>
    <source>
        <strain evidence="11 12">MF47</strain>
    </source>
</reference>
<keyword evidence="7 9" id="KW-0503">Monooxygenase</keyword>
<dbReference type="EMBL" id="CP045737">
    <property type="protein sequence ID" value="QGG43013.1"/>
    <property type="molecule type" value="Genomic_DNA"/>
</dbReference>
<feature type="binding site" description="axial binding residue" evidence="8">
    <location>
        <position position="391"/>
    </location>
    <ligand>
        <name>heme</name>
        <dbReference type="ChEBI" id="CHEBI:30413"/>
    </ligand>
    <ligandPart>
        <name>Fe</name>
        <dbReference type="ChEBI" id="CHEBI:18248"/>
    </ligandPart>
</feature>
<dbReference type="PRINTS" id="PR00465">
    <property type="entry name" value="EP450IV"/>
</dbReference>
<dbReference type="SUPFAM" id="SSF48264">
    <property type="entry name" value="Cytochrome P450"/>
    <property type="match status" value="1"/>
</dbReference>
<dbReference type="PRINTS" id="PR00385">
    <property type="entry name" value="P450"/>
</dbReference>
<evidence type="ECO:0000256" key="8">
    <source>
        <dbReference type="PIRSR" id="PIRSR602403-1"/>
    </source>
</evidence>
<name>A0A5Q2MMM5_9ACTN</name>
<dbReference type="Proteomes" id="UP000392064">
    <property type="component" value="Chromosome"/>
</dbReference>
<comment type="cofactor">
    <cofactor evidence="1 8">
        <name>heme</name>
        <dbReference type="ChEBI" id="CHEBI:30413"/>
    </cofactor>
</comment>
<dbReference type="GO" id="GO:0020037">
    <property type="term" value="F:heme binding"/>
    <property type="evidence" value="ECO:0007669"/>
    <property type="project" value="InterPro"/>
</dbReference>
<dbReference type="GO" id="GO:0016705">
    <property type="term" value="F:oxidoreductase activity, acting on paired donors, with incorporation or reduction of molecular oxygen"/>
    <property type="evidence" value="ECO:0007669"/>
    <property type="project" value="InterPro"/>
</dbReference>
<dbReference type="Gene3D" id="1.10.630.10">
    <property type="entry name" value="Cytochrome P450"/>
    <property type="match status" value="1"/>
</dbReference>
<dbReference type="KEGG" id="aef:GEV26_17415"/>
<keyword evidence="4 8" id="KW-0479">Metal-binding</keyword>
<evidence type="ECO:0000256" key="3">
    <source>
        <dbReference type="ARBA" id="ARBA00022617"/>
    </source>
</evidence>
<dbReference type="InterPro" id="IPR002403">
    <property type="entry name" value="Cyt_P450_E_grp-IV"/>
</dbReference>
<evidence type="ECO:0000256" key="10">
    <source>
        <dbReference type="SAM" id="MobiDB-lite"/>
    </source>
</evidence>
<organism evidence="11 12">
    <name type="scientific">Aeromicrobium yanjiei</name>
    <dbReference type="NCBI Taxonomy" id="2662028"/>
    <lineage>
        <taxon>Bacteria</taxon>
        <taxon>Bacillati</taxon>
        <taxon>Actinomycetota</taxon>
        <taxon>Actinomycetes</taxon>
        <taxon>Propionibacteriales</taxon>
        <taxon>Nocardioidaceae</taxon>
        <taxon>Aeromicrobium</taxon>
    </lineage>
</organism>
<dbReference type="RefSeq" id="WP_153654817.1">
    <property type="nucleotide sequence ID" value="NZ_CP045737.1"/>
</dbReference>
<evidence type="ECO:0000313" key="11">
    <source>
        <dbReference type="EMBL" id="QGG43013.1"/>
    </source>
</evidence>
<evidence type="ECO:0000256" key="1">
    <source>
        <dbReference type="ARBA" id="ARBA00001971"/>
    </source>
</evidence>
<feature type="region of interest" description="Disordered" evidence="10">
    <location>
        <begin position="427"/>
        <end position="450"/>
    </location>
</feature>
<evidence type="ECO:0000313" key="12">
    <source>
        <dbReference type="Proteomes" id="UP000392064"/>
    </source>
</evidence>
<keyword evidence="5 9" id="KW-0560">Oxidoreductase</keyword>
<proteinExistence type="inferred from homology"/>
<dbReference type="PROSITE" id="PS00086">
    <property type="entry name" value="CYTOCHROME_P450"/>
    <property type="match status" value="1"/>
</dbReference>
<dbReference type="InterPro" id="IPR001128">
    <property type="entry name" value="Cyt_P450"/>
</dbReference>
<evidence type="ECO:0000256" key="9">
    <source>
        <dbReference type="RuleBase" id="RU000461"/>
    </source>
</evidence>
<dbReference type="GO" id="GO:0005506">
    <property type="term" value="F:iron ion binding"/>
    <property type="evidence" value="ECO:0007669"/>
    <property type="project" value="InterPro"/>
</dbReference>
<gene>
    <name evidence="11" type="ORF">GEV26_17415</name>
</gene>
<keyword evidence="3 8" id="KW-0349">Heme</keyword>
<protein>
    <submittedName>
        <fullName evidence="11">Cytochrome P450</fullName>
    </submittedName>
</protein>
<evidence type="ECO:0000256" key="7">
    <source>
        <dbReference type="ARBA" id="ARBA00023033"/>
    </source>
</evidence>
<evidence type="ECO:0000256" key="4">
    <source>
        <dbReference type="ARBA" id="ARBA00022723"/>
    </source>
</evidence>
<dbReference type="InterPro" id="IPR017972">
    <property type="entry name" value="Cyt_P450_CS"/>
</dbReference>
<dbReference type="CDD" id="cd11045">
    <property type="entry name" value="CYP136-like"/>
    <property type="match status" value="1"/>
</dbReference>